<evidence type="ECO:0000259" key="3">
    <source>
        <dbReference type="PROSITE" id="PS51707"/>
    </source>
</evidence>
<proteinExistence type="predicted"/>
<dbReference type="InterPro" id="IPR012042">
    <property type="entry name" value="NeuTTM/CthTTM-like"/>
</dbReference>
<dbReference type="PROSITE" id="PS51707">
    <property type="entry name" value="CYTH"/>
    <property type="match status" value="1"/>
</dbReference>
<evidence type="ECO:0000256" key="1">
    <source>
        <dbReference type="PIRSR" id="PIRSR016487-1"/>
    </source>
</evidence>
<dbReference type="InterPro" id="IPR023577">
    <property type="entry name" value="CYTH_domain"/>
</dbReference>
<dbReference type="SMART" id="SM01118">
    <property type="entry name" value="CYTH"/>
    <property type="match status" value="1"/>
</dbReference>
<feature type="active site" description="Proton acceptor" evidence="1">
    <location>
        <position position="29"/>
    </location>
</feature>
<feature type="domain" description="CYTH" evidence="3">
    <location>
        <begin position="2"/>
        <end position="148"/>
    </location>
</feature>
<name>A0A4V2UYN5_9HYPH</name>
<protein>
    <submittedName>
        <fullName evidence="4">CYTH domain-containing protein</fullName>
    </submittedName>
</protein>
<sequence length="156" mass="17536">MPVEIERKYLVTSDAWREDMAGTPYRQGYMCVSELATVRVRQAGERAFLTIKGATAGLSRAEFEYEIPVPDAEIMLRDHCTKPLIEKTRYEVPFGGKIWTVDVFDAANAGLIVAEVELTHADEQVQIPPWAGREVTDDPRYRNSSLISDPMNGSDQ</sequence>
<dbReference type="OrthoDB" id="9805588at2"/>
<dbReference type="Pfam" id="PF01928">
    <property type="entry name" value="CYTH"/>
    <property type="match status" value="1"/>
</dbReference>
<evidence type="ECO:0000313" key="4">
    <source>
        <dbReference type="EMBL" id="TCT08108.1"/>
    </source>
</evidence>
<accession>A0A4V2UYN5</accession>
<feature type="compositionally biased region" description="Polar residues" evidence="2">
    <location>
        <begin position="142"/>
        <end position="156"/>
    </location>
</feature>
<evidence type="ECO:0000256" key="2">
    <source>
        <dbReference type="SAM" id="MobiDB-lite"/>
    </source>
</evidence>
<dbReference type="InterPro" id="IPR033469">
    <property type="entry name" value="CYTH-like_dom_sf"/>
</dbReference>
<reference evidence="4 5" key="1">
    <citation type="submission" date="2019-03" db="EMBL/GenBank/DDBJ databases">
        <title>Genomic Encyclopedia of Type Strains, Phase IV (KMG-IV): sequencing the most valuable type-strain genomes for metagenomic binning, comparative biology and taxonomic classification.</title>
        <authorList>
            <person name="Goeker M."/>
        </authorList>
    </citation>
    <scope>NUCLEOTIDE SEQUENCE [LARGE SCALE GENOMIC DNA]</scope>
    <source>
        <strain evidence="4 5">DSM 9035</strain>
    </source>
</reference>
<dbReference type="PANTHER" id="PTHR40114:SF1">
    <property type="entry name" value="SLR0698 PROTEIN"/>
    <property type="match status" value="1"/>
</dbReference>
<comment type="caution">
    <text evidence="4">The sequence shown here is derived from an EMBL/GenBank/DDBJ whole genome shotgun (WGS) entry which is preliminary data.</text>
</comment>
<organism evidence="4 5">
    <name type="scientific">Aquabacter spiritensis</name>
    <dbReference type="NCBI Taxonomy" id="933073"/>
    <lineage>
        <taxon>Bacteria</taxon>
        <taxon>Pseudomonadati</taxon>
        <taxon>Pseudomonadota</taxon>
        <taxon>Alphaproteobacteria</taxon>
        <taxon>Hyphomicrobiales</taxon>
        <taxon>Xanthobacteraceae</taxon>
        <taxon>Aquabacter</taxon>
    </lineage>
</organism>
<dbReference type="PIRSF" id="PIRSF016487">
    <property type="entry name" value="CYTH_UCP016487"/>
    <property type="match status" value="1"/>
</dbReference>
<dbReference type="Gene3D" id="2.40.320.10">
    <property type="entry name" value="Hypothetical Protein Pfu-838710-001"/>
    <property type="match status" value="1"/>
</dbReference>
<dbReference type="EMBL" id="SMAI01000001">
    <property type="protein sequence ID" value="TCT08108.1"/>
    <property type="molecule type" value="Genomic_DNA"/>
</dbReference>
<dbReference type="PANTHER" id="PTHR40114">
    <property type="entry name" value="SLR0698 PROTEIN"/>
    <property type="match status" value="1"/>
</dbReference>
<keyword evidence="5" id="KW-1185">Reference proteome</keyword>
<dbReference type="CDD" id="cd07891">
    <property type="entry name" value="CYTH-like_CthTTM-like_1"/>
    <property type="match status" value="1"/>
</dbReference>
<dbReference type="AlphaFoldDB" id="A0A4V2UYN5"/>
<dbReference type="Proteomes" id="UP000294664">
    <property type="component" value="Unassembled WGS sequence"/>
</dbReference>
<dbReference type="RefSeq" id="WP_132029744.1">
    <property type="nucleotide sequence ID" value="NZ_SMAI01000001.1"/>
</dbReference>
<gene>
    <name evidence="4" type="ORF">EDC64_101628</name>
</gene>
<feature type="region of interest" description="Disordered" evidence="2">
    <location>
        <begin position="132"/>
        <end position="156"/>
    </location>
</feature>
<evidence type="ECO:0000313" key="5">
    <source>
        <dbReference type="Proteomes" id="UP000294664"/>
    </source>
</evidence>
<dbReference type="SUPFAM" id="SSF55154">
    <property type="entry name" value="CYTH-like phosphatases"/>
    <property type="match status" value="1"/>
</dbReference>